<dbReference type="GO" id="GO:0007165">
    <property type="term" value="P:signal transduction"/>
    <property type="evidence" value="ECO:0007669"/>
    <property type="project" value="InterPro"/>
</dbReference>
<evidence type="ECO:0000313" key="2">
    <source>
        <dbReference type="EMBL" id="GCD94468.1"/>
    </source>
</evidence>
<comment type="caution">
    <text evidence="2">The sequence shown here is derived from an EMBL/GenBank/DDBJ whole genome shotgun (WGS) entry which is preliminary data.</text>
</comment>
<dbReference type="EMBL" id="BIFH01000015">
    <property type="protein sequence ID" value="GCD94468.1"/>
    <property type="molecule type" value="Genomic_DNA"/>
</dbReference>
<name>A0A401YIS5_9ACTN</name>
<sequence length="455" mass="51302">MGSRRACGVTAGHGVAPCARSVIERRKDLRSTSPLILNAPHRHESIISRLDKPISDRFTSISRSKLQPAITMYANQMNNEHPVGFWSYTHRDDELDDGRIRRLAQSIGDEFEIITGEELKVFVDKKSIEWGDGWRIRIDTALTSSTFLIPIITPRYFKSQQCRREIITFAGHAASLGLDELLLPIHYVNVPELTDNKDEDEVIALIRKRQWVDWRELRLEDEKSPEYRKAINQLAARLSKILEESASVEAPPPVDLASEDDGPGFVEIMATAEAAMPRWVETLQSLTDVMTLVGSEMNWASQSFTESDSRNAGFAGRLRISQELAKRLDGPAQEMLTLGSKYSTELIDIDPAIISIIRYAAENKLNKEDKQSFREFFEILAGLIAATRANAPHMQAFAEGARSTAQSSRYIRPVMNILQAAIQHVIDGQTIIEEWDRLLKDVDDDPESPDEDVDE</sequence>
<dbReference type="Pfam" id="PF13676">
    <property type="entry name" value="TIR_2"/>
    <property type="match status" value="1"/>
</dbReference>
<evidence type="ECO:0000259" key="1">
    <source>
        <dbReference type="Pfam" id="PF13676"/>
    </source>
</evidence>
<keyword evidence="3" id="KW-1185">Reference proteome</keyword>
<accession>A0A401YIS5</accession>
<protein>
    <submittedName>
        <fullName evidence="2">TIR domain-containing protein</fullName>
    </submittedName>
</protein>
<gene>
    <name evidence="2" type="ORF">EHYA_02137</name>
</gene>
<feature type="domain" description="TIR" evidence="1">
    <location>
        <begin position="117"/>
        <end position="217"/>
    </location>
</feature>
<dbReference type="Proteomes" id="UP000286931">
    <property type="component" value="Unassembled WGS sequence"/>
</dbReference>
<dbReference type="SUPFAM" id="SSF52200">
    <property type="entry name" value="Toll/Interleukin receptor TIR domain"/>
    <property type="match status" value="1"/>
</dbReference>
<dbReference type="InterPro" id="IPR035897">
    <property type="entry name" value="Toll_tir_struct_dom_sf"/>
</dbReference>
<reference evidence="2 3" key="1">
    <citation type="submission" date="2018-12" db="EMBL/GenBank/DDBJ databases">
        <title>Draft genome sequence of Embleya hyalina NBRC 13850T.</title>
        <authorList>
            <person name="Komaki H."/>
            <person name="Hosoyama A."/>
            <person name="Kimura A."/>
            <person name="Ichikawa N."/>
            <person name="Tamura T."/>
        </authorList>
    </citation>
    <scope>NUCLEOTIDE SEQUENCE [LARGE SCALE GENOMIC DNA]</scope>
    <source>
        <strain evidence="2 3">NBRC 13850</strain>
    </source>
</reference>
<evidence type="ECO:0000313" key="3">
    <source>
        <dbReference type="Proteomes" id="UP000286931"/>
    </source>
</evidence>
<dbReference type="InterPro" id="IPR000157">
    <property type="entry name" value="TIR_dom"/>
</dbReference>
<dbReference type="Gene3D" id="3.40.50.10140">
    <property type="entry name" value="Toll/interleukin-1 receptor homology (TIR) domain"/>
    <property type="match status" value="1"/>
</dbReference>
<proteinExistence type="predicted"/>
<dbReference type="AlphaFoldDB" id="A0A401YIS5"/>
<organism evidence="2 3">
    <name type="scientific">Embleya hyalina</name>
    <dbReference type="NCBI Taxonomy" id="516124"/>
    <lineage>
        <taxon>Bacteria</taxon>
        <taxon>Bacillati</taxon>
        <taxon>Actinomycetota</taxon>
        <taxon>Actinomycetes</taxon>
        <taxon>Kitasatosporales</taxon>
        <taxon>Streptomycetaceae</taxon>
        <taxon>Embleya</taxon>
    </lineage>
</organism>